<proteinExistence type="predicted"/>
<name>A0A3E0JY21_9BACI</name>
<gene>
    <name evidence="2" type="ORF">C6P37_15305</name>
</gene>
<evidence type="ECO:0000256" key="1">
    <source>
        <dbReference type="SAM" id="MobiDB-lite"/>
    </source>
</evidence>
<feature type="compositionally biased region" description="Basic and acidic residues" evidence="1">
    <location>
        <begin position="59"/>
        <end position="75"/>
    </location>
</feature>
<dbReference type="Proteomes" id="UP000257014">
    <property type="component" value="Unassembled WGS sequence"/>
</dbReference>
<dbReference type="AlphaFoldDB" id="A0A3E0JY21"/>
<accession>A0A3E0JY21</accession>
<reference evidence="2 3" key="1">
    <citation type="submission" date="2018-03" db="EMBL/GenBank/DDBJ databases">
        <authorList>
            <person name="Keele B.F."/>
        </authorList>
    </citation>
    <scope>NUCLEOTIDE SEQUENCE [LARGE SCALE GENOMIC DNA]</scope>
    <source>
        <strain evidence="2">ZCTH4_d</strain>
    </source>
</reference>
<evidence type="ECO:0000313" key="3">
    <source>
        <dbReference type="Proteomes" id="UP000257014"/>
    </source>
</evidence>
<evidence type="ECO:0000313" key="2">
    <source>
        <dbReference type="EMBL" id="REJ25155.1"/>
    </source>
</evidence>
<feature type="region of interest" description="Disordered" evidence="1">
    <location>
        <begin position="41"/>
        <end position="75"/>
    </location>
</feature>
<protein>
    <submittedName>
        <fullName evidence="2">Uncharacterized protein</fullName>
    </submittedName>
</protein>
<dbReference type="EMBL" id="QEWE01000034">
    <property type="protein sequence ID" value="REJ25155.1"/>
    <property type="molecule type" value="Genomic_DNA"/>
</dbReference>
<sequence>MTVEISPIPFVRKEKGSAAPPNLFPLPEMFPALFVLRDAPRRGGKRPVQMGAGPVLTDSSEKTGRKRHPREDALK</sequence>
<comment type="caution">
    <text evidence="2">The sequence shown here is derived from an EMBL/GenBank/DDBJ whole genome shotgun (WGS) entry which is preliminary data.</text>
</comment>
<organism evidence="2 3">
    <name type="scientific">Caldibacillus debilis</name>
    <dbReference type="NCBI Taxonomy" id="301148"/>
    <lineage>
        <taxon>Bacteria</taxon>
        <taxon>Bacillati</taxon>
        <taxon>Bacillota</taxon>
        <taxon>Bacilli</taxon>
        <taxon>Bacillales</taxon>
        <taxon>Bacillaceae</taxon>
        <taxon>Caldibacillus</taxon>
    </lineage>
</organism>